<feature type="transmembrane region" description="Helical" evidence="10">
    <location>
        <begin position="15"/>
        <end position="36"/>
    </location>
</feature>
<dbReference type="SUPFAM" id="SSF103054">
    <property type="entry name" value="General secretion pathway protein M, EpsM"/>
    <property type="match status" value="1"/>
</dbReference>
<evidence type="ECO:0000256" key="10">
    <source>
        <dbReference type="SAM" id="Phobius"/>
    </source>
</evidence>
<dbReference type="Gene3D" id="3.30.1360.100">
    <property type="entry name" value="General secretion pathway protein M, EpsM"/>
    <property type="match status" value="1"/>
</dbReference>
<dbReference type="GO" id="GO:0005886">
    <property type="term" value="C:plasma membrane"/>
    <property type="evidence" value="ECO:0007669"/>
    <property type="project" value="UniProtKB-SubCell"/>
</dbReference>
<dbReference type="STRING" id="1513271.XM47_13310"/>
<evidence type="ECO:0000256" key="7">
    <source>
        <dbReference type="ARBA" id="ARBA00022927"/>
    </source>
</evidence>
<evidence type="ECO:0008006" key="13">
    <source>
        <dbReference type="Google" id="ProtNLM"/>
    </source>
</evidence>
<protein>
    <recommendedName>
        <fullName evidence="13">Type II secretion system protein M</fullName>
    </recommendedName>
</protein>
<dbReference type="EMBL" id="LAZL01000022">
    <property type="protein sequence ID" value="KMT64616.1"/>
    <property type="molecule type" value="Genomic_DNA"/>
</dbReference>
<evidence type="ECO:0000256" key="6">
    <source>
        <dbReference type="ARBA" id="ARBA00022692"/>
    </source>
</evidence>
<proteinExistence type="inferred from homology"/>
<keyword evidence="9 10" id="KW-0472">Membrane</keyword>
<evidence type="ECO:0000256" key="8">
    <source>
        <dbReference type="ARBA" id="ARBA00022989"/>
    </source>
</evidence>
<dbReference type="GO" id="GO:0015628">
    <property type="term" value="P:protein secretion by the type II secretion system"/>
    <property type="evidence" value="ECO:0007669"/>
    <property type="project" value="InterPro"/>
</dbReference>
<reference evidence="11 12" key="1">
    <citation type="submission" date="2015-04" db="EMBL/GenBank/DDBJ databases">
        <title>Draft Genome Sequence of the Novel Agar-Digesting Marine Bacterium Q1.</title>
        <authorList>
            <person name="Li Y."/>
            <person name="Li D."/>
            <person name="Chen G."/>
            <person name="Du Z."/>
        </authorList>
    </citation>
    <scope>NUCLEOTIDE SEQUENCE [LARGE SCALE GENOMIC DNA]</scope>
    <source>
        <strain evidence="11 12">Q1</strain>
    </source>
</reference>
<dbReference type="AlphaFoldDB" id="A0A0J8JJJ5"/>
<gene>
    <name evidence="11" type="ORF">XM47_13310</name>
</gene>
<dbReference type="GO" id="GO:0015627">
    <property type="term" value="C:type II protein secretion system complex"/>
    <property type="evidence" value="ECO:0007669"/>
    <property type="project" value="InterPro"/>
</dbReference>
<dbReference type="OrthoDB" id="6624834at2"/>
<keyword evidence="4" id="KW-1003">Cell membrane</keyword>
<evidence type="ECO:0000256" key="1">
    <source>
        <dbReference type="ARBA" id="ARBA00004377"/>
    </source>
</evidence>
<dbReference type="InterPro" id="IPR023229">
    <property type="entry name" value="T2SS_M_periplasmic_sf"/>
</dbReference>
<dbReference type="RefSeq" id="WP_048693416.1">
    <property type="nucleotide sequence ID" value="NZ_KQ130495.1"/>
</dbReference>
<dbReference type="PIRSF" id="PIRSF006291">
    <property type="entry name" value="GspM"/>
    <property type="match status" value="1"/>
</dbReference>
<comment type="caution">
    <text evidence="11">The sequence shown here is derived from an EMBL/GenBank/DDBJ whole genome shotgun (WGS) entry which is preliminary data.</text>
</comment>
<keyword evidence="3" id="KW-0813">Transport</keyword>
<dbReference type="InterPro" id="IPR007690">
    <property type="entry name" value="T2SS_GspM"/>
</dbReference>
<evidence type="ECO:0000256" key="9">
    <source>
        <dbReference type="ARBA" id="ARBA00023136"/>
    </source>
</evidence>
<keyword evidence="6 10" id="KW-0812">Transmembrane</keyword>
<evidence type="ECO:0000256" key="3">
    <source>
        <dbReference type="ARBA" id="ARBA00022448"/>
    </source>
</evidence>
<keyword evidence="7" id="KW-0653">Protein transport</keyword>
<comment type="subcellular location">
    <subcellularLocation>
        <location evidence="1">Cell inner membrane</location>
        <topology evidence="1">Single-pass membrane protein</topology>
    </subcellularLocation>
</comment>
<keyword evidence="12" id="KW-1185">Reference proteome</keyword>
<dbReference type="Pfam" id="PF04612">
    <property type="entry name" value="T2SSM"/>
    <property type="match status" value="1"/>
</dbReference>
<evidence type="ECO:0000313" key="12">
    <source>
        <dbReference type="Proteomes" id="UP000037600"/>
    </source>
</evidence>
<evidence type="ECO:0000313" key="11">
    <source>
        <dbReference type="EMBL" id="KMT64616.1"/>
    </source>
</evidence>
<accession>A0A0J8JJJ5</accession>
<sequence>MKQWFESLAPRERQLVIAAGIVLVIGLFFQLVIGPLNENLSQAQSKLEKKQKLLKFVEEKTAVLKNSKSQTKRSVSGSLTQIVNNSARKSGIALARMQPQGASLQVQIDEIEFNALLGWLNELTAKQGLILESLDISQSDKTGAVKVRRLQVTKA</sequence>
<organism evidence="11 12">
    <name type="scientific">Catenovulum maritimum</name>
    <dbReference type="NCBI Taxonomy" id="1513271"/>
    <lineage>
        <taxon>Bacteria</taxon>
        <taxon>Pseudomonadati</taxon>
        <taxon>Pseudomonadota</taxon>
        <taxon>Gammaproteobacteria</taxon>
        <taxon>Alteromonadales</taxon>
        <taxon>Alteromonadaceae</taxon>
        <taxon>Catenovulum</taxon>
    </lineage>
</organism>
<dbReference type="Proteomes" id="UP000037600">
    <property type="component" value="Unassembled WGS sequence"/>
</dbReference>
<evidence type="ECO:0000256" key="4">
    <source>
        <dbReference type="ARBA" id="ARBA00022475"/>
    </source>
</evidence>
<evidence type="ECO:0000256" key="2">
    <source>
        <dbReference type="ARBA" id="ARBA00010637"/>
    </source>
</evidence>
<comment type="similarity">
    <text evidence="2">Belongs to the GSP M family.</text>
</comment>
<name>A0A0J8JJJ5_9ALTE</name>
<evidence type="ECO:0000256" key="5">
    <source>
        <dbReference type="ARBA" id="ARBA00022519"/>
    </source>
</evidence>
<keyword evidence="5" id="KW-0997">Cell inner membrane</keyword>
<keyword evidence="8 10" id="KW-1133">Transmembrane helix</keyword>